<organism evidence="1 2">
    <name type="scientific">Strongyloides papillosus</name>
    <name type="common">Intestinal threadworm</name>
    <dbReference type="NCBI Taxonomy" id="174720"/>
    <lineage>
        <taxon>Eukaryota</taxon>
        <taxon>Metazoa</taxon>
        <taxon>Ecdysozoa</taxon>
        <taxon>Nematoda</taxon>
        <taxon>Chromadorea</taxon>
        <taxon>Rhabditida</taxon>
        <taxon>Tylenchina</taxon>
        <taxon>Panagrolaimomorpha</taxon>
        <taxon>Strongyloidoidea</taxon>
        <taxon>Strongyloididae</taxon>
        <taxon>Strongyloides</taxon>
    </lineage>
</organism>
<name>A0A0N5BSA8_STREA</name>
<accession>A0A0N5BSA8</accession>
<dbReference type="Proteomes" id="UP000046392">
    <property type="component" value="Unplaced"/>
</dbReference>
<dbReference type="WBParaSite" id="SPAL_0000875200.1">
    <property type="protein sequence ID" value="SPAL_0000875200.1"/>
    <property type="gene ID" value="SPAL_0000875200"/>
</dbReference>
<keyword evidence="1" id="KW-1185">Reference proteome</keyword>
<reference evidence="2" key="1">
    <citation type="submission" date="2017-02" db="UniProtKB">
        <authorList>
            <consortium name="WormBaseParasite"/>
        </authorList>
    </citation>
    <scope>IDENTIFICATION</scope>
</reference>
<evidence type="ECO:0000313" key="2">
    <source>
        <dbReference type="WBParaSite" id="SPAL_0000875200.1"/>
    </source>
</evidence>
<sequence>MSAVYELSHGFFGLLMDNKGKEANPIFQILENSSILDGCGIRLVLNDVYWPPVSPVSLNTSSAPPNTPRALPNTSNHTLHLLRLIVIVDLVSSVSLGIRQVPPVVRQAILSDEYVMMKLLEQTTGT</sequence>
<protein>
    <submittedName>
        <fullName evidence="2">Uncharacterized protein</fullName>
    </submittedName>
</protein>
<evidence type="ECO:0000313" key="1">
    <source>
        <dbReference type="Proteomes" id="UP000046392"/>
    </source>
</evidence>
<dbReference type="AlphaFoldDB" id="A0A0N5BSA8"/>
<proteinExistence type="predicted"/>